<dbReference type="InterPro" id="IPR001734">
    <property type="entry name" value="Na/solute_symporter"/>
</dbReference>
<keyword evidence="7 9" id="KW-0472">Membrane</keyword>
<feature type="transmembrane region" description="Helical" evidence="9">
    <location>
        <begin position="240"/>
        <end position="259"/>
    </location>
</feature>
<feature type="transmembrane region" description="Helical" evidence="9">
    <location>
        <begin position="391"/>
        <end position="415"/>
    </location>
</feature>
<evidence type="ECO:0000256" key="7">
    <source>
        <dbReference type="ARBA" id="ARBA00023136"/>
    </source>
</evidence>
<dbReference type="AlphaFoldDB" id="A0AA41ZI26"/>
<comment type="caution">
    <text evidence="10">The sequence shown here is derived from an EMBL/GenBank/DDBJ whole genome shotgun (WGS) entry which is preliminary data.</text>
</comment>
<keyword evidence="3" id="KW-0813">Transport</keyword>
<keyword evidence="11" id="KW-1185">Reference proteome</keyword>
<dbReference type="Proteomes" id="UP001165678">
    <property type="component" value="Unassembled WGS sequence"/>
</dbReference>
<feature type="transmembrane region" description="Helical" evidence="9">
    <location>
        <begin position="76"/>
        <end position="94"/>
    </location>
</feature>
<feature type="transmembrane region" description="Helical" evidence="9">
    <location>
        <begin position="188"/>
        <end position="205"/>
    </location>
</feature>
<reference evidence="10" key="1">
    <citation type="submission" date="2022-11" db="EMBL/GenBank/DDBJ databases">
        <title>Larsenimonas rhizosphaerae sp. nov., isolated from a tidal mudflat.</title>
        <authorList>
            <person name="Lee S.D."/>
            <person name="Kim I.S."/>
        </authorList>
    </citation>
    <scope>NUCLEOTIDE SEQUENCE</scope>
    <source>
        <strain evidence="10">GH2-1</strain>
    </source>
</reference>
<dbReference type="EMBL" id="JAPIVE010000003">
    <property type="protein sequence ID" value="MCX2524980.1"/>
    <property type="molecule type" value="Genomic_DNA"/>
</dbReference>
<accession>A0AA41ZI26</accession>
<dbReference type="GO" id="GO:0005886">
    <property type="term" value="C:plasma membrane"/>
    <property type="evidence" value="ECO:0007669"/>
    <property type="project" value="TreeGrafter"/>
</dbReference>
<comment type="similarity">
    <text evidence="2 8">Belongs to the sodium:solute symporter (SSF) (TC 2.A.21) family.</text>
</comment>
<evidence type="ECO:0000256" key="5">
    <source>
        <dbReference type="ARBA" id="ARBA00022847"/>
    </source>
</evidence>
<evidence type="ECO:0000313" key="11">
    <source>
        <dbReference type="Proteomes" id="UP001165678"/>
    </source>
</evidence>
<dbReference type="PROSITE" id="PS50283">
    <property type="entry name" value="NA_SOLUT_SYMP_3"/>
    <property type="match status" value="1"/>
</dbReference>
<evidence type="ECO:0000256" key="6">
    <source>
        <dbReference type="ARBA" id="ARBA00022989"/>
    </source>
</evidence>
<feature type="transmembrane region" description="Helical" evidence="9">
    <location>
        <begin position="280"/>
        <end position="300"/>
    </location>
</feature>
<dbReference type="Pfam" id="PF00474">
    <property type="entry name" value="SSF"/>
    <property type="match status" value="1"/>
</dbReference>
<evidence type="ECO:0000256" key="2">
    <source>
        <dbReference type="ARBA" id="ARBA00006434"/>
    </source>
</evidence>
<feature type="transmembrane region" description="Helical" evidence="9">
    <location>
        <begin position="447"/>
        <end position="464"/>
    </location>
</feature>
<dbReference type="InterPro" id="IPR050277">
    <property type="entry name" value="Sodium:Solute_Symporter"/>
</dbReference>
<evidence type="ECO:0000256" key="3">
    <source>
        <dbReference type="ARBA" id="ARBA00022448"/>
    </source>
</evidence>
<feature type="transmembrane region" description="Helical" evidence="9">
    <location>
        <begin position="367"/>
        <end position="385"/>
    </location>
</feature>
<feature type="transmembrane region" description="Helical" evidence="9">
    <location>
        <begin position="46"/>
        <end position="70"/>
    </location>
</feature>
<comment type="subcellular location">
    <subcellularLocation>
        <location evidence="1">Membrane</location>
        <topology evidence="1">Multi-pass membrane protein</topology>
    </subcellularLocation>
</comment>
<dbReference type="GO" id="GO:0015293">
    <property type="term" value="F:symporter activity"/>
    <property type="evidence" value="ECO:0007669"/>
    <property type="project" value="UniProtKB-KW"/>
</dbReference>
<evidence type="ECO:0000256" key="4">
    <source>
        <dbReference type="ARBA" id="ARBA00022692"/>
    </source>
</evidence>
<sequence length="486" mass="52785">MMTDTAFLITIGYLLVAMTLGLLARRGHAMTRLEQWGVAGRSMGPVMLYLLIGAGSISAYTFMGAPGWAYSKGVPVFYVVIYLSYLAMVAWYFGPKVWRLGIEFGHVTQASAIRDRYQSPALGALSALVMSIGTLAYAVLQTIGAAYILNVMSHGALPVWMGVWLVLAVMGVYLFISGQRAIGLTNAFQGALMLVVAWCTGLWAVHQFTGQWGFGAVFERFQTERPAWLTLPGADGTMSFSFWTTSIIVSMLSFMPPVWTQWMSARKARTLRRSATWLPSYYVIILPMVVVGFIGVWSLPGLARADTVALQLALTSMPPVLTGLLGAGTLAAAMSSCEPFIHSTALSWAKDIAQPLVGLGDRATTRLARWLLLPIMAGIVAPVAITEPSNLIMILLVGLGFAAQVLPAFIGIFLWPRATRAGVMAGILAGFAVTVLFTLVWRNPFDIHAGFWGLLLNLPVFVGVSRVTRPTETAVVERFFAVVRRM</sequence>
<dbReference type="RefSeq" id="WP_265896595.1">
    <property type="nucleotide sequence ID" value="NZ_JAPIVE010000003.1"/>
</dbReference>
<keyword evidence="5" id="KW-0769">Symport</keyword>
<evidence type="ECO:0000256" key="1">
    <source>
        <dbReference type="ARBA" id="ARBA00004141"/>
    </source>
</evidence>
<organism evidence="10 11">
    <name type="scientific">Larsenimonas rhizosphaerae</name>
    <dbReference type="NCBI Taxonomy" id="2944682"/>
    <lineage>
        <taxon>Bacteria</taxon>
        <taxon>Pseudomonadati</taxon>
        <taxon>Pseudomonadota</taxon>
        <taxon>Gammaproteobacteria</taxon>
        <taxon>Oceanospirillales</taxon>
        <taxon>Halomonadaceae</taxon>
        <taxon>Larsenimonas</taxon>
    </lineage>
</organism>
<keyword evidence="4 9" id="KW-0812">Transmembrane</keyword>
<name>A0AA41ZI26_9GAMM</name>
<feature type="transmembrane region" description="Helical" evidence="9">
    <location>
        <begin position="155"/>
        <end position="176"/>
    </location>
</feature>
<dbReference type="InterPro" id="IPR038377">
    <property type="entry name" value="Na/Glc_symporter_sf"/>
</dbReference>
<dbReference type="PANTHER" id="PTHR48086">
    <property type="entry name" value="SODIUM/PROLINE SYMPORTER-RELATED"/>
    <property type="match status" value="1"/>
</dbReference>
<keyword evidence="6 9" id="KW-1133">Transmembrane helix</keyword>
<evidence type="ECO:0000256" key="9">
    <source>
        <dbReference type="SAM" id="Phobius"/>
    </source>
</evidence>
<dbReference type="CDD" id="cd10322">
    <property type="entry name" value="SLC5sbd"/>
    <property type="match status" value="1"/>
</dbReference>
<feature type="transmembrane region" description="Helical" evidence="9">
    <location>
        <begin position="121"/>
        <end position="149"/>
    </location>
</feature>
<feature type="transmembrane region" description="Helical" evidence="9">
    <location>
        <begin position="6"/>
        <end position="25"/>
    </location>
</feature>
<dbReference type="Gene3D" id="1.20.1730.10">
    <property type="entry name" value="Sodium/glucose cotransporter"/>
    <property type="match status" value="1"/>
</dbReference>
<evidence type="ECO:0000313" key="10">
    <source>
        <dbReference type="EMBL" id="MCX2524980.1"/>
    </source>
</evidence>
<feature type="transmembrane region" description="Helical" evidence="9">
    <location>
        <begin position="422"/>
        <end position="441"/>
    </location>
</feature>
<protein>
    <submittedName>
        <fullName evidence="10">Sodium:solute symporter family protein</fullName>
    </submittedName>
</protein>
<evidence type="ECO:0000256" key="8">
    <source>
        <dbReference type="RuleBase" id="RU362091"/>
    </source>
</evidence>
<proteinExistence type="inferred from homology"/>
<gene>
    <name evidence="10" type="ORF">OQ287_12070</name>
</gene>
<feature type="transmembrane region" description="Helical" evidence="9">
    <location>
        <begin position="320"/>
        <end position="341"/>
    </location>
</feature>